<evidence type="ECO:0000256" key="7">
    <source>
        <dbReference type="PROSITE-ProRule" id="PRU00104"/>
    </source>
</evidence>
<organism evidence="9 10">
    <name type="scientific">Prymnesium parvum</name>
    <name type="common">Toxic golden alga</name>
    <dbReference type="NCBI Taxonomy" id="97485"/>
    <lineage>
        <taxon>Eukaryota</taxon>
        <taxon>Haptista</taxon>
        <taxon>Haptophyta</taxon>
        <taxon>Prymnesiophyceae</taxon>
        <taxon>Prymnesiales</taxon>
        <taxon>Prymnesiaceae</taxon>
        <taxon>Prymnesium</taxon>
    </lineage>
</organism>
<evidence type="ECO:0000256" key="5">
    <source>
        <dbReference type="ARBA" id="ARBA00022679"/>
    </source>
</evidence>
<dbReference type="PROSITE" id="PS50237">
    <property type="entry name" value="HECT"/>
    <property type="match status" value="1"/>
</dbReference>
<accession>A0AB34JUW3</accession>
<keyword evidence="5" id="KW-0808">Transferase</keyword>
<dbReference type="EC" id="2.3.2.26" evidence="3"/>
<dbReference type="Pfam" id="PF00632">
    <property type="entry name" value="HECT"/>
    <property type="match status" value="1"/>
</dbReference>
<dbReference type="InterPro" id="IPR000569">
    <property type="entry name" value="HECT_dom"/>
</dbReference>
<dbReference type="FunFam" id="3.30.2160.10:FF:000004">
    <property type="entry name" value="probable E3 ubiquitin-protein ligase HERC4 isoform X1"/>
    <property type="match status" value="1"/>
</dbReference>
<dbReference type="SMART" id="SM00119">
    <property type="entry name" value="HECTc"/>
    <property type="match status" value="1"/>
</dbReference>
<dbReference type="Pfam" id="PF16558">
    <property type="entry name" value="AZUL"/>
    <property type="match status" value="1"/>
</dbReference>
<dbReference type="InterPro" id="IPR032353">
    <property type="entry name" value="AZUL"/>
</dbReference>
<protein>
    <recommendedName>
        <fullName evidence="3">HECT-type E3 ubiquitin transferase</fullName>
        <ecNumber evidence="3">2.3.2.26</ecNumber>
    </recommendedName>
</protein>
<evidence type="ECO:0000313" key="10">
    <source>
        <dbReference type="Proteomes" id="UP001515480"/>
    </source>
</evidence>
<dbReference type="GO" id="GO:0005737">
    <property type="term" value="C:cytoplasm"/>
    <property type="evidence" value="ECO:0007669"/>
    <property type="project" value="UniProtKB-SubCell"/>
</dbReference>
<sequence length="728" mass="82035">MDEPSAMDVEGYRSASDLVKRYFRQLTQGCGRRGCPNRNCFNCVDGPGKLDPAAAAVRSLELAGQAQKGFFSTAPLCEDEPPFLNLEVVQELVADALRDGDLKPLMKEVAAVFSNSDALNRSFLQRDTERQALAERHGMPVEAVSGVDTDAVVQGYTELLKLQSNEVLAALMNATESLLCKLQVAQQSQPSFVSSDHSVRQFFILMCNQLLLEPQYHKQVLLPLLSLIAALPPSCSDTLIRWLSIMPTQQLQQMVSICQQFITVRLYHTQRVDDAVIAGTRVLGQLYSANETAIAAGRRLDQSLPFQAFYNDAVNQEVNLKDDYRRWKAGRGEFSFCDHAFVLEPASKSRVLMYDATAQMTHEFEGAILRSLFVGATSPYLVVKIRRSHLISDTMLQMSLRKDDLKKPLKVQFSGEDGIDEGGVQKEFFQLIIAQIFDVSFGMFVHDDDLRQFWFNRSSLENEREFELIGILLGVAIYNGVNLDLRFPHVVYKKLMGQDVDLSDLKTAFPAIGTNLQQLLDYDEGNIESTFGLCMQVSYEDFGEAKTFDLVPDGGSIAVTEANREEYVRVYVKYLLDDSISRQFNAFQRGFHSVCGGDCLQLFRWEELELLICGSPVLDFEALERVAQYDDGYSRDHPTIQLLWEVIHSLPLEMKKKFLFFSTGSDRCPIKGLGNLNFVISRNGADEDRLPSAHTCFNHLLLPEYKGKERLLTQLLKAIKDTEGFHII</sequence>
<dbReference type="GO" id="GO:0061630">
    <property type="term" value="F:ubiquitin protein ligase activity"/>
    <property type="evidence" value="ECO:0007669"/>
    <property type="project" value="UniProtKB-EC"/>
</dbReference>
<name>A0AB34JUW3_PRYPA</name>
<dbReference type="EMBL" id="JBGBPQ010000004">
    <property type="protein sequence ID" value="KAL1525705.1"/>
    <property type="molecule type" value="Genomic_DNA"/>
</dbReference>
<comment type="catalytic activity">
    <reaction evidence="1">
        <text>S-ubiquitinyl-[E2 ubiquitin-conjugating enzyme]-L-cysteine + [acceptor protein]-L-lysine = [E2 ubiquitin-conjugating enzyme]-L-cysteine + N(6)-ubiquitinyl-[acceptor protein]-L-lysine.</text>
        <dbReference type="EC" id="2.3.2.26"/>
    </reaction>
</comment>
<dbReference type="FunFam" id="3.30.2410.10:FF:000003">
    <property type="entry name" value="probable E3 ubiquitin-protein ligase HERC4 isoform X1"/>
    <property type="match status" value="1"/>
</dbReference>
<keyword evidence="4" id="KW-0963">Cytoplasm</keyword>
<evidence type="ECO:0000256" key="3">
    <source>
        <dbReference type="ARBA" id="ARBA00012485"/>
    </source>
</evidence>
<comment type="subcellular location">
    <subcellularLocation>
        <location evidence="2">Cytoplasm</location>
    </subcellularLocation>
</comment>
<dbReference type="AlphaFoldDB" id="A0AB34JUW3"/>
<gene>
    <name evidence="9" type="ORF">AB1Y20_020551</name>
</gene>
<dbReference type="Proteomes" id="UP001515480">
    <property type="component" value="Unassembled WGS sequence"/>
</dbReference>
<dbReference type="CDD" id="cd00078">
    <property type="entry name" value="HECTc"/>
    <property type="match status" value="1"/>
</dbReference>
<proteinExistence type="predicted"/>
<dbReference type="GO" id="GO:0000209">
    <property type="term" value="P:protein polyubiquitination"/>
    <property type="evidence" value="ECO:0007669"/>
    <property type="project" value="InterPro"/>
</dbReference>
<dbReference type="Gene3D" id="3.30.2410.10">
    <property type="entry name" value="Hect, E3 ligase catalytic domain"/>
    <property type="match status" value="1"/>
</dbReference>
<feature type="active site" description="Glycyl thioester intermediate" evidence="7">
    <location>
        <position position="696"/>
    </location>
</feature>
<evidence type="ECO:0000313" key="9">
    <source>
        <dbReference type="EMBL" id="KAL1525705.1"/>
    </source>
</evidence>
<evidence type="ECO:0000256" key="4">
    <source>
        <dbReference type="ARBA" id="ARBA00022490"/>
    </source>
</evidence>
<dbReference type="Gene3D" id="3.30.2160.10">
    <property type="entry name" value="Hect, E3 ligase catalytic domain"/>
    <property type="match status" value="1"/>
</dbReference>
<evidence type="ECO:0000259" key="8">
    <source>
        <dbReference type="PROSITE" id="PS50237"/>
    </source>
</evidence>
<feature type="domain" description="HECT" evidence="8">
    <location>
        <begin position="401"/>
        <end position="728"/>
    </location>
</feature>
<evidence type="ECO:0000256" key="6">
    <source>
        <dbReference type="ARBA" id="ARBA00022786"/>
    </source>
</evidence>
<keyword evidence="6 7" id="KW-0833">Ubl conjugation pathway</keyword>
<keyword evidence="10" id="KW-1185">Reference proteome</keyword>
<dbReference type="Gene3D" id="3.90.1750.10">
    <property type="entry name" value="Hect, E3 ligase catalytic domains"/>
    <property type="match status" value="1"/>
</dbReference>
<evidence type="ECO:0000256" key="1">
    <source>
        <dbReference type="ARBA" id="ARBA00000885"/>
    </source>
</evidence>
<dbReference type="PANTHER" id="PTHR45700">
    <property type="entry name" value="UBIQUITIN-PROTEIN LIGASE E3C"/>
    <property type="match status" value="1"/>
</dbReference>
<dbReference type="Gene3D" id="6.10.130.10">
    <property type="entry name" value="Ubiquitin-protein ligase E3A, N-terminal zinc-binding domain (AZUL)"/>
    <property type="match status" value="1"/>
</dbReference>
<reference evidence="9 10" key="1">
    <citation type="journal article" date="2024" name="Science">
        <title>Giant polyketide synthase enzymes in the biosynthesis of giant marine polyether toxins.</title>
        <authorList>
            <person name="Fallon T.R."/>
            <person name="Shende V.V."/>
            <person name="Wierzbicki I.H."/>
            <person name="Pendleton A.L."/>
            <person name="Watervoot N.F."/>
            <person name="Auber R.P."/>
            <person name="Gonzalez D.J."/>
            <person name="Wisecaver J.H."/>
            <person name="Moore B.S."/>
        </authorList>
    </citation>
    <scope>NUCLEOTIDE SEQUENCE [LARGE SCALE GENOMIC DNA]</scope>
    <source>
        <strain evidence="9 10">12B1</strain>
    </source>
</reference>
<comment type="caution">
    <text evidence="9">The sequence shown here is derived from an EMBL/GenBank/DDBJ whole genome shotgun (WGS) entry which is preliminary data.</text>
</comment>
<dbReference type="PANTHER" id="PTHR45700:SF8">
    <property type="entry name" value="HECT-TYPE E3 UBIQUITIN TRANSFERASE"/>
    <property type="match status" value="1"/>
</dbReference>
<dbReference type="InterPro" id="IPR042556">
    <property type="entry name" value="AZUL_sf"/>
</dbReference>
<evidence type="ECO:0000256" key="2">
    <source>
        <dbReference type="ARBA" id="ARBA00004496"/>
    </source>
</evidence>
<dbReference type="InterPro" id="IPR035983">
    <property type="entry name" value="Hect_E3_ubiquitin_ligase"/>
</dbReference>
<dbReference type="SUPFAM" id="SSF56204">
    <property type="entry name" value="Hect, E3 ligase catalytic domain"/>
    <property type="match status" value="1"/>
</dbReference>
<dbReference type="InterPro" id="IPR044611">
    <property type="entry name" value="E3A/B/C-like"/>
</dbReference>